<feature type="non-terminal residue" evidence="2">
    <location>
        <position position="25"/>
    </location>
</feature>
<dbReference type="Proteomes" id="UP000681967">
    <property type="component" value="Unassembled WGS sequence"/>
</dbReference>
<evidence type="ECO:0000313" key="2">
    <source>
        <dbReference type="EMBL" id="CAF5083486.1"/>
    </source>
</evidence>
<evidence type="ECO:0000313" key="3">
    <source>
        <dbReference type="Proteomes" id="UP000681967"/>
    </source>
</evidence>
<dbReference type="EMBL" id="CAJOBJ010009132">
    <property type="protein sequence ID" value="CAF4130377.1"/>
    <property type="molecule type" value="Genomic_DNA"/>
</dbReference>
<reference evidence="2" key="1">
    <citation type="submission" date="2021-02" db="EMBL/GenBank/DDBJ databases">
        <authorList>
            <person name="Nowell W R."/>
        </authorList>
    </citation>
    <scope>NUCLEOTIDE SEQUENCE</scope>
</reference>
<dbReference type="AlphaFoldDB" id="A0A8S3ESY1"/>
<dbReference type="EMBL" id="CAJOBH010234204">
    <property type="protein sequence ID" value="CAF5083486.1"/>
    <property type="molecule type" value="Genomic_DNA"/>
</dbReference>
<evidence type="ECO:0000313" key="1">
    <source>
        <dbReference type="EMBL" id="CAF4130377.1"/>
    </source>
</evidence>
<organism evidence="2 3">
    <name type="scientific">Rotaria magnacalcarata</name>
    <dbReference type="NCBI Taxonomy" id="392030"/>
    <lineage>
        <taxon>Eukaryota</taxon>
        <taxon>Metazoa</taxon>
        <taxon>Spiralia</taxon>
        <taxon>Gnathifera</taxon>
        <taxon>Rotifera</taxon>
        <taxon>Eurotatoria</taxon>
        <taxon>Bdelloidea</taxon>
        <taxon>Philodinida</taxon>
        <taxon>Philodinidae</taxon>
        <taxon>Rotaria</taxon>
    </lineage>
</organism>
<gene>
    <name evidence="2" type="ORF">BYL167_LOCUS62221</name>
    <name evidence="1" type="ORF">GIL414_LOCUS18495</name>
</gene>
<comment type="caution">
    <text evidence="2">The sequence shown here is derived from an EMBL/GenBank/DDBJ whole genome shotgun (WGS) entry which is preliminary data.</text>
</comment>
<accession>A0A8S3ESY1</accession>
<protein>
    <submittedName>
        <fullName evidence="2">Uncharacterized protein</fullName>
    </submittedName>
</protein>
<dbReference type="Proteomes" id="UP000681720">
    <property type="component" value="Unassembled WGS sequence"/>
</dbReference>
<name>A0A8S3ESY1_9BILA</name>
<proteinExistence type="predicted"/>
<sequence>MDTSFSPIEEIIRKLSREQLEGDGT</sequence>